<dbReference type="AlphaFoldDB" id="A0A1Y2AFQ0"/>
<comment type="cofactor">
    <cofactor evidence="1">
        <name>FMN</name>
        <dbReference type="ChEBI" id="CHEBI:58210"/>
    </cofactor>
</comment>
<sequence>MSLSLTKSLFKLPTTNVISTLSNHVVFKRNISRTIPTQFFFGKKPEFELKKIQIPNSSWKKGSKQKIPPGKLVSYEPKELHNMLRFGLGTLQSTTSLISTISADGVANVAPFAFCNLICPNPPIISVTVHKKPDGSLKDTQVNIDATKEFTVSIVSDWFFESAISTNENLPPEEDEFEKIGLTKIPATVIKPPLVAQSAVNFECKLVNRTPFYDENGKETSVVFSGQVVKVHANDEFYNNKTGEFDYEKLKLITRVGGHYSKINNIIDAEFVN</sequence>
<dbReference type="OrthoDB" id="10250990at2759"/>
<dbReference type="STRING" id="1754190.A0A1Y2AFQ0"/>
<dbReference type="GO" id="GO:0010181">
    <property type="term" value="F:FMN binding"/>
    <property type="evidence" value="ECO:0007669"/>
    <property type="project" value="InterPro"/>
</dbReference>
<dbReference type="PANTHER" id="PTHR33798:SF5">
    <property type="entry name" value="FLAVIN REDUCTASE LIKE DOMAIN-CONTAINING PROTEIN"/>
    <property type="match status" value="1"/>
</dbReference>
<dbReference type="EMBL" id="MCOG01000266">
    <property type="protein sequence ID" value="ORY21389.1"/>
    <property type="molecule type" value="Genomic_DNA"/>
</dbReference>
<evidence type="ECO:0000259" key="5">
    <source>
        <dbReference type="SMART" id="SM00903"/>
    </source>
</evidence>
<dbReference type="Gene3D" id="2.30.110.10">
    <property type="entry name" value="Electron Transport, Fmn-binding Protein, Chain A"/>
    <property type="match status" value="1"/>
</dbReference>
<evidence type="ECO:0000256" key="4">
    <source>
        <dbReference type="ARBA" id="ARBA00038054"/>
    </source>
</evidence>
<reference evidence="6 7" key="1">
    <citation type="submission" date="2016-08" db="EMBL/GenBank/DDBJ databases">
        <title>A Parts List for Fungal Cellulosomes Revealed by Comparative Genomics.</title>
        <authorList>
            <consortium name="DOE Joint Genome Institute"/>
            <person name="Haitjema C.H."/>
            <person name="Gilmore S.P."/>
            <person name="Henske J.K."/>
            <person name="Solomon K.V."/>
            <person name="De Groot R."/>
            <person name="Kuo A."/>
            <person name="Mondo S.J."/>
            <person name="Salamov A.A."/>
            <person name="Labutti K."/>
            <person name="Zhao Z."/>
            <person name="Chiniquy J."/>
            <person name="Barry K."/>
            <person name="Brewer H.M."/>
            <person name="Purvine S.O."/>
            <person name="Wright A.T."/>
            <person name="Boxma B."/>
            <person name="Van Alen T."/>
            <person name="Hackstein J.H."/>
            <person name="Baker S.E."/>
            <person name="Grigoriev I.V."/>
            <person name="O'Malley M.A."/>
        </authorList>
    </citation>
    <scope>NUCLEOTIDE SEQUENCE [LARGE SCALE GENOMIC DNA]</scope>
    <source>
        <strain evidence="6 7">G1</strain>
    </source>
</reference>
<feature type="domain" description="Flavin reductase like" evidence="5">
    <location>
        <begin position="88"/>
        <end position="247"/>
    </location>
</feature>
<evidence type="ECO:0000313" key="6">
    <source>
        <dbReference type="EMBL" id="ORY21389.1"/>
    </source>
</evidence>
<dbReference type="SMART" id="SM00903">
    <property type="entry name" value="Flavin_Reduct"/>
    <property type="match status" value="1"/>
</dbReference>
<name>A0A1Y2AFQ0_9FUNG</name>
<keyword evidence="7" id="KW-1185">Reference proteome</keyword>
<evidence type="ECO:0000256" key="2">
    <source>
        <dbReference type="ARBA" id="ARBA00022630"/>
    </source>
</evidence>
<protein>
    <recommendedName>
        <fullName evidence="5">Flavin reductase like domain-containing protein</fullName>
    </recommendedName>
</protein>
<evidence type="ECO:0000256" key="1">
    <source>
        <dbReference type="ARBA" id="ARBA00001917"/>
    </source>
</evidence>
<keyword evidence="3" id="KW-0288">FMN</keyword>
<dbReference type="InterPro" id="IPR002563">
    <property type="entry name" value="Flavin_Rdtase-like_dom"/>
</dbReference>
<proteinExistence type="inferred from homology"/>
<keyword evidence="2" id="KW-0285">Flavoprotein</keyword>
<dbReference type="SUPFAM" id="SSF50475">
    <property type="entry name" value="FMN-binding split barrel"/>
    <property type="match status" value="1"/>
</dbReference>
<evidence type="ECO:0000256" key="3">
    <source>
        <dbReference type="ARBA" id="ARBA00022643"/>
    </source>
</evidence>
<comment type="similarity">
    <text evidence="4">Belongs to the flavoredoxin family.</text>
</comment>
<evidence type="ECO:0000313" key="7">
    <source>
        <dbReference type="Proteomes" id="UP000193920"/>
    </source>
</evidence>
<organism evidence="6 7">
    <name type="scientific">Neocallimastix californiae</name>
    <dbReference type="NCBI Taxonomy" id="1754190"/>
    <lineage>
        <taxon>Eukaryota</taxon>
        <taxon>Fungi</taxon>
        <taxon>Fungi incertae sedis</taxon>
        <taxon>Chytridiomycota</taxon>
        <taxon>Chytridiomycota incertae sedis</taxon>
        <taxon>Neocallimastigomycetes</taxon>
        <taxon>Neocallimastigales</taxon>
        <taxon>Neocallimastigaceae</taxon>
        <taxon>Neocallimastix</taxon>
    </lineage>
</organism>
<dbReference type="Pfam" id="PF01613">
    <property type="entry name" value="Flavin_Reduct"/>
    <property type="match status" value="1"/>
</dbReference>
<dbReference type="InterPro" id="IPR012349">
    <property type="entry name" value="Split_barrel_FMN-bd"/>
</dbReference>
<dbReference type="PANTHER" id="PTHR33798">
    <property type="entry name" value="FLAVOPROTEIN OXYGENASE"/>
    <property type="match status" value="1"/>
</dbReference>
<gene>
    <name evidence="6" type="ORF">LY90DRAFT_463405</name>
</gene>
<comment type="caution">
    <text evidence="6">The sequence shown here is derived from an EMBL/GenBank/DDBJ whole genome shotgun (WGS) entry which is preliminary data.</text>
</comment>
<accession>A0A1Y2AFQ0</accession>
<dbReference type="Proteomes" id="UP000193920">
    <property type="component" value="Unassembled WGS sequence"/>
</dbReference>